<feature type="compositionally biased region" description="Polar residues" evidence="1">
    <location>
        <begin position="13"/>
        <end position="22"/>
    </location>
</feature>
<protein>
    <submittedName>
        <fullName evidence="2">Uncharacterized protein</fullName>
    </submittedName>
</protein>
<dbReference type="AlphaFoldDB" id="A0A3P7LHR2"/>
<feature type="region of interest" description="Disordered" evidence="1">
    <location>
        <begin position="1"/>
        <end position="25"/>
    </location>
</feature>
<gene>
    <name evidence="2" type="ORF">SVUK_LOCUS17133</name>
</gene>
<evidence type="ECO:0000256" key="1">
    <source>
        <dbReference type="SAM" id="MobiDB-lite"/>
    </source>
</evidence>
<keyword evidence="3" id="KW-1185">Reference proteome</keyword>
<feature type="compositionally biased region" description="Basic and acidic residues" evidence="1">
    <location>
        <begin position="1"/>
        <end position="11"/>
    </location>
</feature>
<name>A0A3P7LHR2_STRVU</name>
<reference evidence="2 3" key="1">
    <citation type="submission" date="2018-11" db="EMBL/GenBank/DDBJ databases">
        <authorList>
            <consortium name="Pathogen Informatics"/>
        </authorList>
    </citation>
    <scope>NUCLEOTIDE SEQUENCE [LARGE SCALE GENOMIC DNA]</scope>
</reference>
<feature type="region of interest" description="Disordered" evidence="1">
    <location>
        <begin position="82"/>
        <end position="108"/>
    </location>
</feature>
<dbReference type="EMBL" id="UYYB01116141">
    <property type="protein sequence ID" value="VDM82135.1"/>
    <property type="molecule type" value="Genomic_DNA"/>
</dbReference>
<evidence type="ECO:0000313" key="2">
    <source>
        <dbReference type="EMBL" id="VDM82135.1"/>
    </source>
</evidence>
<proteinExistence type="predicted"/>
<accession>A0A3P7LHR2</accession>
<sequence>MSEERVSRVDRSAPTSIPTLKTPSKLIANSIEENETTNETWGVHEKCDEKLKNVCVQTTASGQFAQQTVGPAGRTADERLERMPNDNSTSSAMASFDEGGRWTGKNVQKNREKPMKISGVGFALEIGARLFAQLAKLWEVGVCELGKTIAAQKSTFDT</sequence>
<evidence type="ECO:0000313" key="3">
    <source>
        <dbReference type="Proteomes" id="UP000270094"/>
    </source>
</evidence>
<dbReference type="Proteomes" id="UP000270094">
    <property type="component" value="Unassembled WGS sequence"/>
</dbReference>
<organism evidence="2 3">
    <name type="scientific">Strongylus vulgaris</name>
    <name type="common">Blood worm</name>
    <dbReference type="NCBI Taxonomy" id="40348"/>
    <lineage>
        <taxon>Eukaryota</taxon>
        <taxon>Metazoa</taxon>
        <taxon>Ecdysozoa</taxon>
        <taxon>Nematoda</taxon>
        <taxon>Chromadorea</taxon>
        <taxon>Rhabditida</taxon>
        <taxon>Rhabditina</taxon>
        <taxon>Rhabditomorpha</taxon>
        <taxon>Strongyloidea</taxon>
        <taxon>Strongylidae</taxon>
        <taxon>Strongylus</taxon>
    </lineage>
</organism>